<dbReference type="CDD" id="cd02440">
    <property type="entry name" value="AdoMet_MTases"/>
    <property type="match status" value="1"/>
</dbReference>
<gene>
    <name evidence="9" type="ORF">Desaf_1006</name>
</gene>
<comment type="similarity">
    <text evidence="6">Belongs to the methyltransferase superfamily. RlmI family.</text>
</comment>
<organism evidence="9 10">
    <name type="scientific">Desulfocurvibacter africanus subsp. africanus str. Walvis Bay</name>
    <dbReference type="NCBI Taxonomy" id="690850"/>
    <lineage>
        <taxon>Bacteria</taxon>
        <taxon>Pseudomonadati</taxon>
        <taxon>Thermodesulfobacteriota</taxon>
        <taxon>Desulfovibrionia</taxon>
        <taxon>Desulfovibrionales</taxon>
        <taxon>Desulfovibrionaceae</taxon>
        <taxon>Desulfocurvibacter</taxon>
    </lineage>
</organism>
<dbReference type="InterPro" id="IPR029063">
    <property type="entry name" value="SAM-dependent_MTases_sf"/>
</dbReference>
<evidence type="ECO:0000256" key="3">
    <source>
        <dbReference type="ARBA" id="ARBA00022603"/>
    </source>
</evidence>
<protein>
    <submittedName>
        <fullName evidence="9">Uncharacterized protein</fullName>
    </submittedName>
</protein>
<reference evidence="9 10" key="1">
    <citation type="journal article" date="2011" name="J. Bacteriol.">
        <title>Genome sequence of the mercury-methylating and pleomorphic Desulfovibrio africanus Strain Walvis Bay.</title>
        <authorList>
            <person name="Brown S.D."/>
            <person name="Wall J.D."/>
            <person name="Kucken A.M."/>
            <person name="Gilmour C.C."/>
            <person name="Podar M."/>
            <person name="Brandt C.C."/>
            <person name="Teshima H."/>
            <person name="Detter J.C."/>
            <person name="Han C.S."/>
            <person name="Land M.L."/>
            <person name="Lucas S."/>
            <person name="Han J."/>
            <person name="Pennacchio L."/>
            <person name="Nolan M."/>
            <person name="Pitluck S."/>
            <person name="Woyke T."/>
            <person name="Goodwin L."/>
            <person name="Palumbo A.V."/>
            <person name="Elias D.A."/>
        </authorList>
    </citation>
    <scope>NUCLEOTIDE SEQUENCE [LARGE SCALE GENOMIC DNA]</scope>
    <source>
        <strain evidence="9 10">Walvis Bay</strain>
    </source>
</reference>
<dbReference type="Pfam" id="PF17785">
    <property type="entry name" value="PUA_3"/>
    <property type="match status" value="1"/>
</dbReference>
<evidence type="ECO:0000259" key="7">
    <source>
        <dbReference type="Pfam" id="PF10672"/>
    </source>
</evidence>
<dbReference type="GO" id="GO:0008168">
    <property type="term" value="F:methyltransferase activity"/>
    <property type="evidence" value="ECO:0007669"/>
    <property type="project" value="UniProtKB-KW"/>
</dbReference>
<evidence type="ECO:0000256" key="1">
    <source>
        <dbReference type="ARBA" id="ARBA00004496"/>
    </source>
</evidence>
<feature type="domain" description="S-adenosylmethionine-dependent methyltransferase" evidence="7">
    <location>
        <begin position="170"/>
        <end position="374"/>
    </location>
</feature>
<dbReference type="SUPFAM" id="SSF53335">
    <property type="entry name" value="S-adenosyl-L-methionine-dependent methyltransferases"/>
    <property type="match status" value="1"/>
</dbReference>
<dbReference type="Gene3D" id="3.40.50.150">
    <property type="entry name" value="Vaccinia Virus protein VP39"/>
    <property type="match status" value="1"/>
</dbReference>
<proteinExistence type="inferred from homology"/>
<dbReference type="EMBL" id="CP003221">
    <property type="protein sequence ID" value="EGJ49354.1"/>
    <property type="molecule type" value="Genomic_DNA"/>
</dbReference>
<dbReference type="STRING" id="690850.Desaf_1006"/>
<dbReference type="GO" id="GO:0032259">
    <property type="term" value="P:methylation"/>
    <property type="evidence" value="ECO:0007669"/>
    <property type="project" value="UniProtKB-KW"/>
</dbReference>
<keyword evidence="5" id="KW-0949">S-adenosyl-L-methionine</keyword>
<dbReference type="SUPFAM" id="SSF88697">
    <property type="entry name" value="PUA domain-like"/>
    <property type="match status" value="1"/>
</dbReference>
<evidence type="ECO:0000313" key="9">
    <source>
        <dbReference type="EMBL" id="EGJ49354.1"/>
    </source>
</evidence>
<dbReference type="AlphaFoldDB" id="F3YWG8"/>
<keyword evidence="2" id="KW-0963">Cytoplasm</keyword>
<dbReference type="CDD" id="cd21153">
    <property type="entry name" value="PUA_RlmI"/>
    <property type="match status" value="1"/>
</dbReference>
<dbReference type="Gene3D" id="3.30.750.80">
    <property type="entry name" value="RNA methyltransferase domain (HRMD) like"/>
    <property type="match status" value="1"/>
</dbReference>
<dbReference type="Gene3D" id="2.30.130.10">
    <property type="entry name" value="PUA domain"/>
    <property type="match status" value="1"/>
</dbReference>
<evidence type="ECO:0000256" key="6">
    <source>
        <dbReference type="ARBA" id="ARBA00038091"/>
    </source>
</evidence>
<dbReference type="Pfam" id="PF10672">
    <property type="entry name" value="Methyltrans_SAM"/>
    <property type="match status" value="1"/>
</dbReference>
<sequence>MNTLYLKKNEDRRIRAGHLWIFSNEVDTARSPIKSFSPGEETRVVDSAGGFVAMAYVNPTPLIFGRVYSRSSGDRLDAELLAKRLGQALELREKLFDTPHYRLAFGEGDYLPGLVIDRYGDLLVAQLTTAGMDSRRKALAEALRATVRNARIVFKNDSTARELEGLPLSVEALEGDVPDEAELAESGAKFVTPLAGGQKTGWFYDMRPNRQRLAGLATGGRVLDVFSYVGGLGVLAAVRGASEAICLDSSETALKYAARNAELNGVADKVRTERGDAFDVLARLHDAGERFDAVSVDPPAFIKRKKDHPQGMQAYTNINRLAMRLVRDGGWLLSASCSQHLSRDELRSVLGRAASKAGVRAQIVEQGHQGPDHPVHPAMPETDYLKSYLLRVLR</sequence>
<dbReference type="PROSITE" id="PS50890">
    <property type="entry name" value="PUA"/>
    <property type="match status" value="1"/>
</dbReference>
<dbReference type="PANTHER" id="PTHR42873:SF1">
    <property type="entry name" value="S-ADENOSYLMETHIONINE-DEPENDENT METHYLTRANSFERASE DOMAIN-CONTAINING PROTEIN"/>
    <property type="match status" value="1"/>
</dbReference>
<accession>F3YWG8</accession>
<feature type="domain" description="RlmI-like PUA" evidence="8">
    <location>
        <begin position="4"/>
        <end position="70"/>
    </location>
</feature>
<dbReference type="HOGENOM" id="CLU_014042_0_0_7"/>
<name>F3YWG8_DESAF</name>
<evidence type="ECO:0000256" key="5">
    <source>
        <dbReference type="ARBA" id="ARBA00022691"/>
    </source>
</evidence>
<dbReference type="CDD" id="cd11572">
    <property type="entry name" value="RlmI_M_like"/>
    <property type="match status" value="1"/>
</dbReference>
<keyword evidence="3" id="KW-0489">Methyltransferase</keyword>
<dbReference type="GO" id="GO:0005737">
    <property type="term" value="C:cytoplasm"/>
    <property type="evidence" value="ECO:0007669"/>
    <property type="project" value="UniProtKB-SubCell"/>
</dbReference>
<keyword evidence="4" id="KW-0808">Transferase</keyword>
<dbReference type="InterPro" id="IPR019614">
    <property type="entry name" value="SAM-dep_methyl-trfase"/>
</dbReference>
<comment type="subcellular location">
    <subcellularLocation>
        <location evidence="1">Cytoplasm</location>
    </subcellularLocation>
</comment>
<evidence type="ECO:0000259" key="8">
    <source>
        <dbReference type="Pfam" id="PF17785"/>
    </source>
</evidence>
<dbReference type="eggNOG" id="COG1092">
    <property type="taxonomic scope" value="Bacteria"/>
</dbReference>
<dbReference type="KEGG" id="daf:Desaf_1006"/>
<dbReference type="Proteomes" id="UP000007844">
    <property type="component" value="Chromosome"/>
</dbReference>
<dbReference type="GO" id="GO:0003723">
    <property type="term" value="F:RNA binding"/>
    <property type="evidence" value="ECO:0007669"/>
    <property type="project" value="InterPro"/>
</dbReference>
<evidence type="ECO:0000313" key="10">
    <source>
        <dbReference type="Proteomes" id="UP000007844"/>
    </source>
</evidence>
<dbReference type="InterPro" id="IPR015947">
    <property type="entry name" value="PUA-like_sf"/>
</dbReference>
<evidence type="ECO:0000256" key="2">
    <source>
        <dbReference type="ARBA" id="ARBA00022490"/>
    </source>
</evidence>
<dbReference type="RefSeq" id="WP_014259169.1">
    <property type="nucleotide sequence ID" value="NC_016629.1"/>
</dbReference>
<dbReference type="InterPro" id="IPR036974">
    <property type="entry name" value="PUA_sf"/>
</dbReference>
<dbReference type="PANTHER" id="PTHR42873">
    <property type="entry name" value="RIBOSOMAL RNA LARGE SUBUNIT METHYLTRANSFERASE"/>
    <property type="match status" value="1"/>
</dbReference>
<keyword evidence="10" id="KW-1185">Reference proteome</keyword>
<dbReference type="InterPro" id="IPR041532">
    <property type="entry name" value="RlmI-like_PUA"/>
</dbReference>
<evidence type="ECO:0000256" key="4">
    <source>
        <dbReference type="ARBA" id="ARBA00022679"/>
    </source>
</evidence>